<proteinExistence type="predicted"/>
<keyword evidence="2" id="KW-1185">Reference proteome</keyword>
<organism evidence="1 2">
    <name type="scientific">Prauserella marina</name>
    <dbReference type="NCBI Taxonomy" id="530584"/>
    <lineage>
        <taxon>Bacteria</taxon>
        <taxon>Bacillati</taxon>
        <taxon>Actinomycetota</taxon>
        <taxon>Actinomycetes</taxon>
        <taxon>Pseudonocardiales</taxon>
        <taxon>Pseudonocardiaceae</taxon>
        <taxon>Prauserella</taxon>
    </lineage>
</organism>
<dbReference type="Proteomes" id="UP000199494">
    <property type="component" value="Unassembled WGS sequence"/>
</dbReference>
<dbReference type="EMBL" id="FMZE01000003">
    <property type="protein sequence ID" value="SDC71057.1"/>
    <property type="molecule type" value="Genomic_DNA"/>
</dbReference>
<dbReference type="STRING" id="530584.SAMN05421630_103297"/>
<evidence type="ECO:0000313" key="2">
    <source>
        <dbReference type="Proteomes" id="UP000199494"/>
    </source>
</evidence>
<reference evidence="1 2" key="1">
    <citation type="submission" date="2016-10" db="EMBL/GenBank/DDBJ databases">
        <authorList>
            <person name="de Groot N.N."/>
        </authorList>
    </citation>
    <scope>NUCLEOTIDE SEQUENCE [LARGE SCALE GENOMIC DNA]</scope>
    <source>
        <strain evidence="1 2">CGMCC 4.5506</strain>
    </source>
</reference>
<name>A0A1G6NUZ8_9PSEU</name>
<gene>
    <name evidence="1" type="ORF">SAMN05421630_103297</name>
</gene>
<evidence type="ECO:0000313" key="1">
    <source>
        <dbReference type="EMBL" id="SDC71057.1"/>
    </source>
</evidence>
<accession>A0A1G6NUZ8</accession>
<sequence>MAASDSAAAFATCASSARDFTAIAPASSGVAPVHARPRSRCLIPVYTAGGKYIAASSMAMSAPTPVESASTAATSSSARAPSATPTCTQFGTWARTVGRSIILVISAGSPRSGTTSIVNAKYPR</sequence>
<protein>
    <submittedName>
        <fullName evidence="1">Uncharacterized protein</fullName>
    </submittedName>
</protein>
<dbReference type="AlphaFoldDB" id="A0A1G6NUZ8"/>